<dbReference type="SUPFAM" id="SSF81321">
    <property type="entry name" value="Family A G protein-coupled receptor-like"/>
    <property type="match status" value="1"/>
</dbReference>
<keyword evidence="3 10" id="KW-0812">Transmembrane</keyword>
<evidence type="ECO:0000256" key="5">
    <source>
        <dbReference type="ARBA" id="ARBA00023040"/>
    </source>
</evidence>
<keyword evidence="4 10" id="KW-1133">Transmembrane helix</keyword>
<keyword evidence="7" id="KW-0675">Receptor</keyword>
<evidence type="ECO:0000259" key="11">
    <source>
        <dbReference type="PROSITE" id="PS50262"/>
    </source>
</evidence>
<reference evidence="12 13" key="1">
    <citation type="submission" date="2022-05" db="EMBL/GenBank/DDBJ databases">
        <authorList>
            <consortium name="Genoscope - CEA"/>
            <person name="William W."/>
        </authorList>
    </citation>
    <scope>NUCLEOTIDE SEQUENCE [LARGE SCALE GENOMIC DNA]</scope>
</reference>
<feature type="transmembrane region" description="Helical" evidence="10">
    <location>
        <begin position="21"/>
        <end position="51"/>
    </location>
</feature>
<evidence type="ECO:0000256" key="3">
    <source>
        <dbReference type="ARBA" id="ARBA00022692"/>
    </source>
</evidence>
<dbReference type="EMBL" id="CALNXK010000184">
    <property type="protein sequence ID" value="CAH3173697.1"/>
    <property type="molecule type" value="Genomic_DNA"/>
</dbReference>
<dbReference type="Proteomes" id="UP001159405">
    <property type="component" value="Unassembled WGS sequence"/>
</dbReference>
<evidence type="ECO:0000313" key="12">
    <source>
        <dbReference type="EMBL" id="CAH3173697.1"/>
    </source>
</evidence>
<gene>
    <name evidence="12" type="ORF">PLOB_00014348</name>
</gene>
<evidence type="ECO:0000256" key="6">
    <source>
        <dbReference type="ARBA" id="ARBA00023136"/>
    </source>
</evidence>
<evidence type="ECO:0000256" key="1">
    <source>
        <dbReference type="ARBA" id="ARBA00004651"/>
    </source>
</evidence>
<keyword evidence="9" id="KW-0807">Transducer</keyword>
<dbReference type="PROSITE" id="PS50262">
    <property type="entry name" value="G_PROTEIN_RECEP_F1_2"/>
    <property type="match status" value="1"/>
</dbReference>
<dbReference type="InterPro" id="IPR017452">
    <property type="entry name" value="GPCR_Rhodpsn_7TM"/>
</dbReference>
<evidence type="ECO:0000256" key="10">
    <source>
        <dbReference type="SAM" id="Phobius"/>
    </source>
</evidence>
<feature type="transmembrane region" description="Helical" evidence="10">
    <location>
        <begin position="181"/>
        <end position="199"/>
    </location>
</feature>
<evidence type="ECO:0000256" key="2">
    <source>
        <dbReference type="ARBA" id="ARBA00022475"/>
    </source>
</evidence>
<dbReference type="PANTHER" id="PTHR24246:SF27">
    <property type="entry name" value="ADENOSINE RECEPTOR, ISOFORM A"/>
    <property type="match status" value="1"/>
</dbReference>
<keyword evidence="2" id="KW-1003">Cell membrane</keyword>
<comment type="subcellular location">
    <subcellularLocation>
        <location evidence="1">Cell membrane</location>
        <topology evidence="1">Multi-pass membrane protein</topology>
    </subcellularLocation>
</comment>
<dbReference type="PANTHER" id="PTHR24246">
    <property type="entry name" value="OLFACTORY RECEPTOR AND ADENOSINE RECEPTOR"/>
    <property type="match status" value="1"/>
</dbReference>
<keyword evidence="13" id="KW-1185">Reference proteome</keyword>
<proteinExistence type="predicted"/>
<keyword evidence="6 10" id="KW-0472">Membrane</keyword>
<dbReference type="Gene3D" id="1.20.1070.10">
    <property type="entry name" value="Rhodopsin 7-helix transmembrane proteins"/>
    <property type="match status" value="1"/>
</dbReference>
<keyword evidence="8" id="KW-0325">Glycoprotein</keyword>
<feature type="transmembrane region" description="Helical" evidence="10">
    <location>
        <begin position="130"/>
        <end position="152"/>
    </location>
</feature>
<evidence type="ECO:0000256" key="9">
    <source>
        <dbReference type="ARBA" id="ARBA00023224"/>
    </source>
</evidence>
<feature type="transmembrane region" description="Helical" evidence="10">
    <location>
        <begin position="105"/>
        <end position="124"/>
    </location>
</feature>
<evidence type="ECO:0000256" key="4">
    <source>
        <dbReference type="ARBA" id="ARBA00022989"/>
    </source>
</evidence>
<organism evidence="12 13">
    <name type="scientific">Porites lobata</name>
    <dbReference type="NCBI Taxonomy" id="104759"/>
    <lineage>
        <taxon>Eukaryota</taxon>
        <taxon>Metazoa</taxon>
        <taxon>Cnidaria</taxon>
        <taxon>Anthozoa</taxon>
        <taxon>Hexacorallia</taxon>
        <taxon>Scleractinia</taxon>
        <taxon>Fungiina</taxon>
        <taxon>Poritidae</taxon>
        <taxon>Porites</taxon>
    </lineage>
</organism>
<evidence type="ECO:0000256" key="7">
    <source>
        <dbReference type="ARBA" id="ARBA00023170"/>
    </source>
</evidence>
<feature type="domain" description="G-protein coupled receptors family 1 profile" evidence="11">
    <location>
        <begin position="41"/>
        <end position="201"/>
    </location>
</feature>
<name>A0ABN8R4Q8_9CNID</name>
<protein>
    <recommendedName>
        <fullName evidence="11">G-protein coupled receptors family 1 profile domain-containing protein</fullName>
    </recommendedName>
</protein>
<evidence type="ECO:0000256" key="8">
    <source>
        <dbReference type="ARBA" id="ARBA00023180"/>
    </source>
</evidence>
<sequence>MKKFSATNASNSASQGYHHTLAEGIVLCSAFVVEAVLIAFWNLLTVVLFAFNRKLRRKSLFLIINMAFSDAMLGAVCLPLYVYLIVGPAFQLWENAYELQMRLDIFTWFLAIIVCAVHNAEHYFHLGLSFYGWILFPLVFLSAVCVLNIGILMKFHGRSLGSATLQQQNRSGQNMKRLTKTLLFASMTAILSWLPLLIVTV</sequence>
<feature type="transmembrane region" description="Helical" evidence="10">
    <location>
        <begin position="71"/>
        <end position="93"/>
    </location>
</feature>
<evidence type="ECO:0000313" key="13">
    <source>
        <dbReference type="Proteomes" id="UP001159405"/>
    </source>
</evidence>
<comment type="caution">
    <text evidence="12">The sequence shown here is derived from an EMBL/GenBank/DDBJ whole genome shotgun (WGS) entry which is preliminary data.</text>
</comment>
<keyword evidence="5" id="KW-0297">G-protein coupled receptor</keyword>
<accession>A0ABN8R4Q8</accession>